<keyword evidence="1" id="KW-0812">Transmembrane</keyword>
<keyword evidence="1" id="KW-0472">Membrane</keyword>
<proteinExistence type="predicted"/>
<protein>
    <recommendedName>
        <fullName evidence="4">DoxX family protein</fullName>
    </recommendedName>
</protein>
<accession>A0A0F3IVG6</accession>
<feature type="transmembrane region" description="Helical" evidence="1">
    <location>
        <begin position="116"/>
        <end position="139"/>
    </location>
</feature>
<feature type="transmembrane region" description="Helical" evidence="1">
    <location>
        <begin position="53"/>
        <end position="71"/>
    </location>
</feature>
<keyword evidence="1" id="KW-1133">Transmembrane helix</keyword>
<feature type="transmembrane region" description="Helical" evidence="1">
    <location>
        <begin position="7"/>
        <end position="25"/>
    </location>
</feature>
<name>A0A0F3IVG6_9PROT</name>
<dbReference type="RefSeq" id="WP_045774550.1">
    <property type="nucleotide sequence ID" value="NZ_LAJY01000052.1"/>
</dbReference>
<dbReference type="EMBL" id="LAJY01000052">
    <property type="protein sequence ID" value="KJV10740.1"/>
    <property type="molecule type" value="Genomic_DNA"/>
</dbReference>
<keyword evidence="3" id="KW-1185">Reference proteome</keyword>
<dbReference type="Proteomes" id="UP000033774">
    <property type="component" value="Unassembled WGS sequence"/>
</dbReference>
<gene>
    <name evidence="2" type="ORF">VZ95_02935</name>
</gene>
<evidence type="ECO:0000313" key="3">
    <source>
        <dbReference type="Proteomes" id="UP000033774"/>
    </source>
</evidence>
<organism evidence="2 3">
    <name type="scientific">Elstera litoralis</name>
    <dbReference type="NCBI Taxonomy" id="552518"/>
    <lineage>
        <taxon>Bacteria</taxon>
        <taxon>Pseudomonadati</taxon>
        <taxon>Pseudomonadota</taxon>
        <taxon>Alphaproteobacteria</taxon>
        <taxon>Rhodospirillales</taxon>
        <taxon>Rhodospirillaceae</taxon>
        <taxon>Elstera</taxon>
    </lineage>
</organism>
<evidence type="ECO:0000313" key="2">
    <source>
        <dbReference type="EMBL" id="KJV10740.1"/>
    </source>
</evidence>
<feature type="transmembrane region" description="Helical" evidence="1">
    <location>
        <begin position="78"/>
        <end position="96"/>
    </location>
</feature>
<reference evidence="2 3" key="1">
    <citation type="submission" date="2015-03" db="EMBL/GenBank/DDBJ databases">
        <title>Draft genome sequence of Elstera litoralis.</title>
        <authorList>
            <person name="Rahalkar M.C."/>
            <person name="Dhakephalkar P.K."/>
            <person name="Pore S.D."/>
            <person name="Arora P."/>
            <person name="Kapse N.G."/>
            <person name="Pandit P.S."/>
        </authorList>
    </citation>
    <scope>NUCLEOTIDE SEQUENCE [LARGE SCALE GENOMIC DNA]</scope>
    <source>
        <strain evidence="2 3">Dia-1</strain>
    </source>
</reference>
<sequence length="160" mass="17832">MSPTLTRLLPWPPALFIAWVFLWYLQYKFTGHPGSVHLFTILTNWLGFPGYEAVMRIGTGMAELIASLLILYPRTQGLGALMSTGIMTGAIFFHVVSPLGIDPYDDGADLFKKACVVWVLGLGIAYLRRADLIALWTLVRTNALLLPAKEVCPCPLRLRR</sequence>
<evidence type="ECO:0000256" key="1">
    <source>
        <dbReference type="SAM" id="Phobius"/>
    </source>
</evidence>
<dbReference type="AlphaFoldDB" id="A0A0F3IVG6"/>
<evidence type="ECO:0008006" key="4">
    <source>
        <dbReference type="Google" id="ProtNLM"/>
    </source>
</evidence>
<dbReference type="OrthoDB" id="9791120at2"/>
<comment type="caution">
    <text evidence="2">The sequence shown here is derived from an EMBL/GenBank/DDBJ whole genome shotgun (WGS) entry which is preliminary data.</text>
</comment>